<evidence type="ECO:0000256" key="11">
    <source>
        <dbReference type="ARBA" id="ARBA00022989"/>
    </source>
</evidence>
<dbReference type="GO" id="GO:0019684">
    <property type="term" value="P:photosynthesis, light reaction"/>
    <property type="evidence" value="ECO:0007669"/>
    <property type="project" value="InterPro"/>
</dbReference>
<comment type="caution">
    <text evidence="18">The sequence shown here is derived from an EMBL/GenBank/DDBJ whole genome shotgun (WGS) entry which is preliminary data.</text>
</comment>
<dbReference type="InterPro" id="IPR002362">
    <property type="entry name" value="LHB-1/5"/>
</dbReference>
<evidence type="ECO:0000256" key="14">
    <source>
        <dbReference type="ARBA" id="ARBA00023243"/>
    </source>
</evidence>
<evidence type="ECO:0000256" key="7">
    <source>
        <dbReference type="ARBA" id="ARBA00022692"/>
    </source>
</evidence>
<sequence>MAEDRKSLSGLTEQEAQEFGTLYTQGVAFVAVVAIVAHALVWAWRPWLQ</sequence>
<dbReference type="EMBL" id="WIXJ01000009">
    <property type="protein sequence ID" value="MQY52328.1"/>
    <property type="molecule type" value="Genomic_DNA"/>
</dbReference>
<evidence type="ECO:0000256" key="16">
    <source>
        <dbReference type="SAM" id="Phobius"/>
    </source>
</evidence>
<dbReference type="SUPFAM" id="SSF56918">
    <property type="entry name" value="Light-harvesting complex subunits"/>
    <property type="match status" value="1"/>
</dbReference>
<dbReference type="Pfam" id="PF00556">
    <property type="entry name" value="LHC"/>
    <property type="match status" value="1"/>
</dbReference>
<dbReference type="GO" id="GO:0005886">
    <property type="term" value="C:plasma membrane"/>
    <property type="evidence" value="ECO:0007669"/>
    <property type="project" value="UniProtKB-SubCell"/>
</dbReference>
<evidence type="ECO:0000256" key="10">
    <source>
        <dbReference type="ARBA" id="ARBA00022956"/>
    </source>
</evidence>
<keyword evidence="12" id="KW-0157">Chromophore</keyword>
<dbReference type="GO" id="GO:0030077">
    <property type="term" value="C:plasma membrane light-harvesting complex"/>
    <property type="evidence" value="ECO:0007669"/>
    <property type="project" value="InterPro"/>
</dbReference>
<dbReference type="AlphaFoldDB" id="A0A6L5K1D6"/>
<evidence type="ECO:0000256" key="3">
    <source>
        <dbReference type="ARBA" id="ARBA00011052"/>
    </source>
</evidence>
<dbReference type="GO" id="GO:0046872">
    <property type="term" value="F:metal ion binding"/>
    <property type="evidence" value="ECO:0007669"/>
    <property type="project" value="UniProtKB-KW"/>
</dbReference>
<evidence type="ECO:0000256" key="1">
    <source>
        <dbReference type="ARBA" id="ARBA00002455"/>
    </source>
</evidence>
<name>A0A6L5K1D6_RHOTE</name>
<keyword evidence="8 15" id="KW-0479">Metal-binding</keyword>
<keyword evidence="13 16" id="KW-0472">Membrane</keyword>
<protein>
    <submittedName>
        <fullName evidence="18">Light-harvesting protein</fullName>
    </submittedName>
</protein>
<evidence type="ECO:0000256" key="6">
    <source>
        <dbReference type="ARBA" id="ARBA00022549"/>
    </source>
</evidence>
<dbReference type="PROSITE" id="PS00969">
    <property type="entry name" value="ANTENNA_COMP_BETA"/>
    <property type="match status" value="1"/>
</dbReference>
<evidence type="ECO:0000256" key="13">
    <source>
        <dbReference type="ARBA" id="ARBA00023136"/>
    </source>
</evidence>
<dbReference type="Gene3D" id="1.20.5.250">
    <property type="match status" value="1"/>
</dbReference>
<dbReference type="PRINTS" id="PR00674">
    <property type="entry name" value="LIGHTHARVSTB"/>
</dbReference>
<evidence type="ECO:0000256" key="15">
    <source>
        <dbReference type="PIRSR" id="PIRSR002900-1"/>
    </source>
</evidence>
<evidence type="ECO:0000256" key="8">
    <source>
        <dbReference type="ARBA" id="ARBA00022723"/>
    </source>
</evidence>
<evidence type="ECO:0000259" key="17">
    <source>
        <dbReference type="Pfam" id="PF00556"/>
    </source>
</evidence>
<comment type="subcellular location">
    <subcellularLocation>
        <location evidence="2">Cell inner membrane</location>
        <topology evidence="2">Single-pass type II membrane protein</topology>
    </subcellularLocation>
</comment>
<dbReference type="NCBIfam" id="NF040862">
    <property type="entry name" value="pufB_517_ASD"/>
    <property type="match status" value="1"/>
</dbReference>
<accession>A0A6L5K1D6</accession>
<comment type="similarity">
    <text evidence="3">Belongs to the antenna complex beta subunit family.</text>
</comment>
<keyword evidence="9 15" id="KW-0460">Magnesium</keyword>
<dbReference type="InterPro" id="IPR023624">
    <property type="entry name" value="Antenna_beta_dom_sf"/>
</dbReference>
<dbReference type="GO" id="GO:0042314">
    <property type="term" value="F:bacteriochlorophyll binding"/>
    <property type="evidence" value="ECO:0007669"/>
    <property type="project" value="UniProtKB-KW"/>
</dbReference>
<evidence type="ECO:0000256" key="9">
    <source>
        <dbReference type="ARBA" id="ARBA00022842"/>
    </source>
</evidence>
<keyword evidence="11 16" id="KW-1133">Transmembrane helix</keyword>
<proteinExistence type="inferred from homology"/>
<evidence type="ECO:0000256" key="2">
    <source>
        <dbReference type="ARBA" id="ARBA00004249"/>
    </source>
</evidence>
<organism evidence="18 19">
    <name type="scientific">Rhodocyclus tenuis</name>
    <name type="common">Rhodospirillum tenue</name>
    <dbReference type="NCBI Taxonomy" id="1066"/>
    <lineage>
        <taxon>Bacteria</taxon>
        <taxon>Pseudomonadati</taxon>
        <taxon>Pseudomonadota</taxon>
        <taxon>Betaproteobacteria</taxon>
        <taxon>Rhodocyclales</taxon>
        <taxon>Rhodocyclaceae</taxon>
        <taxon>Rhodocyclus</taxon>
    </lineage>
</organism>
<evidence type="ECO:0000256" key="4">
    <source>
        <dbReference type="ARBA" id="ARBA00022475"/>
    </source>
</evidence>
<evidence type="ECO:0000256" key="5">
    <source>
        <dbReference type="ARBA" id="ARBA00022494"/>
    </source>
</evidence>
<evidence type="ECO:0000256" key="12">
    <source>
        <dbReference type="ARBA" id="ARBA00022991"/>
    </source>
</evidence>
<dbReference type="Proteomes" id="UP000480275">
    <property type="component" value="Unassembled WGS sequence"/>
</dbReference>
<keyword evidence="10" id="KW-0076">Bacteriochlorophyll</keyword>
<keyword evidence="14" id="KW-0437">Light-harvesting polypeptide</keyword>
<keyword evidence="7 16" id="KW-0812">Transmembrane</keyword>
<feature type="transmembrane region" description="Helical" evidence="16">
    <location>
        <begin position="21"/>
        <end position="44"/>
    </location>
</feature>
<dbReference type="InterPro" id="IPR023623">
    <property type="entry name" value="Antenna_beta_CS"/>
</dbReference>
<dbReference type="InterPro" id="IPR035889">
    <property type="entry name" value="Light-harvesting_complex"/>
</dbReference>
<evidence type="ECO:0000313" key="19">
    <source>
        <dbReference type="Proteomes" id="UP000480275"/>
    </source>
</evidence>
<reference evidence="18 19" key="1">
    <citation type="submission" date="2019-10" db="EMBL/GenBank/DDBJ databases">
        <title>Whole-genome sequence of the purple nonsulfur photosynthetic bacterium Rhodocyclus tenuis.</title>
        <authorList>
            <person name="Kyndt J.A."/>
            <person name="Meyer T.E."/>
        </authorList>
    </citation>
    <scope>NUCLEOTIDE SEQUENCE [LARGE SCALE GENOMIC DNA]</scope>
    <source>
        <strain evidence="18 19">DSM 110</strain>
    </source>
</reference>
<keyword evidence="6" id="KW-0042">Antenna complex</keyword>
<evidence type="ECO:0000313" key="18">
    <source>
        <dbReference type="EMBL" id="MQY52328.1"/>
    </source>
</evidence>
<feature type="binding site" description="axial binding residue" evidence="15">
    <location>
        <position position="38"/>
    </location>
    <ligand>
        <name>a bacteriochlorophyll</name>
        <dbReference type="ChEBI" id="CHEBI:38201"/>
    </ligand>
    <ligandPart>
        <name>Mg</name>
        <dbReference type="ChEBI" id="CHEBI:25107"/>
    </ligandPart>
</feature>
<keyword evidence="5" id="KW-0148">Chlorophyll</keyword>
<dbReference type="PIRSF" id="PIRSF002900">
    <property type="entry name" value="Antenna_beta"/>
    <property type="match status" value="1"/>
</dbReference>
<feature type="domain" description="Antenna complex alpha/beta subunit" evidence="17">
    <location>
        <begin position="14"/>
        <end position="48"/>
    </location>
</feature>
<dbReference type="InterPro" id="IPR000066">
    <property type="entry name" value="Antenna_a/b"/>
</dbReference>
<keyword evidence="4" id="KW-1003">Cell membrane</keyword>
<gene>
    <name evidence="18" type="ORF">GHK24_11150</name>
</gene>
<comment type="function">
    <text evidence="1">Antenna complexes are light-harvesting systems, which transfer the excitation energy to the reaction centers.</text>
</comment>